<gene>
    <name evidence="1" type="ORF">KS419_19510</name>
</gene>
<sequence>MDDQIAVFEENNAHWSTWTYNDVGVMGLVSLDEESEYMERVKTFIHKNNCLERMTGCPGFLNHRLKSI</sequence>
<evidence type="ECO:0000313" key="2">
    <source>
        <dbReference type="Proteomes" id="UP000784880"/>
    </source>
</evidence>
<dbReference type="EMBL" id="JAHQCS010000154">
    <property type="protein sequence ID" value="MBU9713923.1"/>
    <property type="molecule type" value="Genomic_DNA"/>
</dbReference>
<proteinExistence type="predicted"/>
<keyword evidence="2" id="KW-1185">Reference proteome</keyword>
<organism evidence="1 2">
    <name type="scientific">Evansella tamaricis</name>
    <dbReference type="NCBI Taxonomy" id="2069301"/>
    <lineage>
        <taxon>Bacteria</taxon>
        <taxon>Bacillati</taxon>
        <taxon>Bacillota</taxon>
        <taxon>Bacilli</taxon>
        <taxon>Bacillales</taxon>
        <taxon>Bacillaceae</taxon>
        <taxon>Evansella</taxon>
    </lineage>
</organism>
<accession>A0ABS6JJV0</accession>
<comment type="caution">
    <text evidence="1">The sequence shown here is derived from an EMBL/GenBank/DDBJ whole genome shotgun (WGS) entry which is preliminary data.</text>
</comment>
<dbReference type="RefSeq" id="WP_217068147.1">
    <property type="nucleotide sequence ID" value="NZ_JAHQCS010000154.1"/>
</dbReference>
<dbReference type="Proteomes" id="UP000784880">
    <property type="component" value="Unassembled WGS sequence"/>
</dbReference>
<protein>
    <submittedName>
        <fullName evidence="1">Uncharacterized protein</fullName>
    </submittedName>
</protein>
<name>A0ABS6JJV0_9BACI</name>
<evidence type="ECO:0000313" key="1">
    <source>
        <dbReference type="EMBL" id="MBU9713923.1"/>
    </source>
</evidence>
<reference evidence="1 2" key="1">
    <citation type="submission" date="2021-06" db="EMBL/GenBank/DDBJ databases">
        <title>Bacillus sp. RD4P76, an endophyte from a halophyte.</title>
        <authorList>
            <person name="Sun J.-Q."/>
        </authorList>
    </citation>
    <scope>NUCLEOTIDE SEQUENCE [LARGE SCALE GENOMIC DNA]</scope>
    <source>
        <strain evidence="1 2">CGMCC 1.15917</strain>
    </source>
</reference>